<dbReference type="GO" id="GO:0005737">
    <property type="term" value="C:cytoplasm"/>
    <property type="evidence" value="ECO:0007669"/>
    <property type="project" value="TreeGrafter"/>
</dbReference>
<dbReference type="SFLD" id="SFLDG00358">
    <property type="entry name" value="Main_(cytGST)"/>
    <property type="match status" value="1"/>
</dbReference>
<dbReference type="CDD" id="cd00570">
    <property type="entry name" value="GST_N_family"/>
    <property type="match status" value="1"/>
</dbReference>
<dbReference type="SUPFAM" id="SSF52833">
    <property type="entry name" value="Thioredoxin-like"/>
    <property type="match status" value="1"/>
</dbReference>
<dbReference type="PANTHER" id="PTHR43968:SF6">
    <property type="entry name" value="GLUTATHIONE S-TRANSFERASE OMEGA"/>
    <property type="match status" value="1"/>
</dbReference>
<evidence type="ECO:0000259" key="2">
    <source>
        <dbReference type="PROSITE" id="PS50405"/>
    </source>
</evidence>
<dbReference type="RefSeq" id="WP_091984036.1">
    <property type="nucleotide sequence ID" value="NZ_FOLO01000017.1"/>
</dbReference>
<dbReference type="STRING" id="1123010.SAMN02745724_02418"/>
<gene>
    <name evidence="3" type="ORF">SAMN02745724_02418</name>
</gene>
<dbReference type="Pfam" id="PF00043">
    <property type="entry name" value="GST_C"/>
    <property type="match status" value="1"/>
</dbReference>
<dbReference type="EMBL" id="FOLO01000017">
    <property type="protein sequence ID" value="SFC74208.1"/>
    <property type="molecule type" value="Genomic_DNA"/>
</dbReference>
<dbReference type="InterPro" id="IPR004046">
    <property type="entry name" value="GST_C"/>
</dbReference>
<dbReference type="InterPro" id="IPR040079">
    <property type="entry name" value="Glutathione_S-Trfase"/>
</dbReference>
<dbReference type="Gene3D" id="1.20.1050.10">
    <property type="match status" value="1"/>
</dbReference>
<dbReference type="PANTHER" id="PTHR43968">
    <property type="match status" value="1"/>
</dbReference>
<dbReference type="InterPro" id="IPR036282">
    <property type="entry name" value="Glutathione-S-Trfase_C_sf"/>
</dbReference>
<proteinExistence type="predicted"/>
<dbReference type="Pfam" id="PF13409">
    <property type="entry name" value="GST_N_2"/>
    <property type="match status" value="1"/>
</dbReference>
<dbReference type="Gene3D" id="3.40.30.10">
    <property type="entry name" value="Glutaredoxin"/>
    <property type="match status" value="1"/>
</dbReference>
<dbReference type="InterPro" id="IPR050983">
    <property type="entry name" value="GST_Omega/HSP26"/>
</dbReference>
<feature type="domain" description="GST C-terminal" evidence="2">
    <location>
        <begin position="90"/>
        <end position="220"/>
    </location>
</feature>
<name>A0A1I1LTE7_9GAMM</name>
<protein>
    <submittedName>
        <fullName evidence="3">Glutathione S-transferase</fullName>
    </submittedName>
</protein>
<keyword evidence="4" id="KW-1185">Reference proteome</keyword>
<dbReference type="SUPFAM" id="SSF47616">
    <property type="entry name" value="GST C-terminal domain-like"/>
    <property type="match status" value="1"/>
</dbReference>
<dbReference type="SFLD" id="SFLDS00019">
    <property type="entry name" value="Glutathione_Transferase_(cytos"/>
    <property type="match status" value="1"/>
</dbReference>
<evidence type="ECO:0000313" key="4">
    <source>
        <dbReference type="Proteomes" id="UP000198862"/>
    </source>
</evidence>
<evidence type="ECO:0000259" key="1">
    <source>
        <dbReference type="PROSITE" id="PS50404"/>
    </source>
</evidence>
<keyword evidence="3" id="KW-0808">Transferase</keyword>
<dbReference type="AlphaFoldDB" id="A0A1I1LTE7"/>
<organism evidence="3 4">
    <name type="scientific">Pseudoalteromonas denitrificans DSM 6059</name>
    <dbReference type="NCBI Taxonomy" id="1123010"/>
    <lineage>
        <taxon>Bacteria</taxon>
        <taxon>Pseudomonadati</taxon>
        <taxon>Pseudomonadota</taxon>
        <taxon>Gammaproteobacteria</taxon>
        <taxon>Alteromonadales</taxon>
        <taxon>Pseudoalteromonadaceae</taxon>
        <taxon>Pseudoalteromonas</taxon>
    </lineage>
</organism>
<dbReference type="PROSITE" id="PS50404">
    <property type="entry name" value="GST_NTER"/>
    <property type="match status" value="1"/>
</dbReference>
<dbReference type="PROSITE" id="PS50405">
    <property type="entry name" value="GST_CTER"/>
    <property type="match status" value="1"/>
</dbReference>
<dbReference type="Proteomes" id="UP000198862">
    <property type="component" value="Unassembled WGS sequence"/>
</dbReference>
<accession>A0A1I1LTE7</accession>
<feature type="domain" description="GST N-terminal" evidence="1">
    <location>
        <begin position="7"/>
        <end position="86"/>
    </location>
</feature>
<dbReference type="CDD" id="cd00299">
    <property type="entry name" value="GST_C_family"/>
    <property type="match status" value="1"/>
</dbReference>
<evidence type="ECO:0000313" key="3">
    <source>
        <dbReference type="EMBL" id="SFC74208.1"/>
    </source>
</evidence>
<dbReference type="PROSITE" id="PS51354">
    <property type="entry name" value="GLUTAREDOXIN_2"/>
    <property type="match status" value="1"/>
</dbReference>
<dbReference type="InterPro" id="IPR004045">
    <property type="entry name" value="Glutathione_S-Trfase_N"/>
</dbReference>
<reference evidence="3 4" key="1">
    <citation type="submission" date="2016-10" db="EMBL/GenBank/DDBJ databases">
        <authorList>
            <person name="de Groot N.N."/>
        </authorList>
    </citation>
    <scope>NUCLEOTIDE SEQUENCE [LARGE SCALE GENOMIC DNA]</scope>
    <source>
        <strain evidence="3 4">DSM 6059</strain>
    </source>
</reference>
<dbReference type="OrthoDB" id="6258999at2"/>
<dbReference type="InterPro" id="IPR010987">
    <property type="entry name" value="Glutathione-S-Trfase_C-like"/>
</dbReference>
<dbReference type="GO" id="GO:0016740">
    <property type="term" value="F:transferase activity"/>
    <property type="evidence" value="ECO:0007669"/>
    <property type="project" value="UniProtKB-KW"/>
</dbReference>
<dbReference type="InterPro" id="IPR036249">
    <property type="entry name" value="Thioredoxin-like_sf"/>
</dbReference>
<sequence length="234" mass="26608">MIELQNKQLTLISHKLCPYVQRAVAALEELNIDYKRIDIDLNNKPSWFKKLSPTSKVPILVVDDNSVLFESAVIAEYINDIAGNALLSSKPLAKAKQRAWIEFASNMLQNIGKLYSAGNKTLYLEVFNQLDAQFKILEQNISSQGYFDDSGFTLVDIAFAPIFRYASVFNDILSLELLGEYKKVVIWSENLIKRKSIESAVTPEYSKLLFAFLCKKDSYLGELSKQYQSRLIEA</sequence>